<evidence type="ECO:0000256" key="9">
    <source>
        <dbReference type="RuleBase" id="RU361145"/>
    </source>
</evidence>
<dbReference type="InterPro" id="IPR012347">
    <property type="entry name" value="Ferritin-like"/>
</dbReference>
<evidence type="ECO:0000256" key="6">
    <source>
        <dbReference type="ARBA" id="ARBA00025111"/>
    </source>
</evidence>
<comment type="similarity">
    <text evidence="1 9">Belongs to the ferritin family.</text>
</comment>
<sequence length="257" mass="28568">MVTSITAPPPPPRQLAPLPRCRVTCGVTSPSSSPEGWQVAGCSPSTRRASAGYKCPRSPPAPEAACRTLGRTAPSHRAGRPHSTMEPQVRQNLHQDCEAALNGLASVQLYASYTLLSMSCHFDRDDVALPHMSDFLHEQSQEEHEHAIKLLRYLNKRGGRVALQDIRRPEREAWGNSLEALQAALHLHKTLNQALLDLHKLATEKSDPHLCDFLETVYLQEQVKTLKKLGDHVTNLKRLEVPQMGLGEYLFDKHTLG</sequence>
<evidence type="ECO:0000313" key="11">
    <source>
        <dbReference type="EMBL" id="KAJ1131839.1"/>
    </source>
</evidence>
<dbReference type="GO" id="GO:0008198">
    <property type="term" value="F:ferrous iron binding"/>
    <property type="evidence" value="ECO:0007669"/>
    <property type="project" value="TreeGrafter"/>
</dbReference>
<dbReference type="AlphaFoldDB" id="A0AAV7PY16"/>
<comment type="catalytic activity">
    <reaction evidence="7">
        <text>4 Fe(2+) + O2 + 4 H(+) = 4 Fe(3+) + 2 H2O</text>
        <dbReference type="Rhea" id="RHEA:11148"/>
        <dbReference type="ChEBI" id="CHEBI:15377"/>
        <dbReference type="ChEBI" id="CHEBI:15378"/>
        <dbReference type="ChEBI" id="CHEBI:15379"/>
        <dbReference type="ChEBI" id="CHEBI:29033"/>
        <dbReference type="ChEBI" id="CHEBI:29034"/>
        <dbReference type="EC" id="1.16.3.1"/>
    </reaction>
</comment>
<evidence type="ECO:0000256" key="5">
    <source>
        <dbReference type="ARBA" id="ARBA00023004"/>
    </source>
</evidence>
<dbReference type="GO" id="GO:0008199">
    <property type="term" value="F:ferric iron binding"/>
    <property type="evidence" value="ECO:0007669"/>
    <property type="project" value="InterPro"/>
</dbReference>
<name>A0AAV7PY16_PLEWA</name>
<feature type="binding site" evidence="8">
    <location>
        <position position="146"/>
    </location>
    <ligand>
        <name>Fe cation</name>
        <dbReference type="ChEBI" id="CHEBI:24875"/>
        <label>1</label>
    </ligand>
</feature>
<dbReference type="PANTHER" id="PTHR11431:SF54">
    <property type="entry name" value="FERRITIN"/>
    <property type="match status" value="1"/>
</dbReference>
<dbReference type="GO" id="GO:0006879">
    <property type="term" value="P:intracellular iron ion homeostasis"/>
    <property type="evidence" value="ECO:0007669"/>
    <property type="project" value="UniProtKB-KW"/>
</dbReference>
<dbReference type="GO" id="GO:0004322">
    <property type="term" value="F:ferroxidase activity"/>
    <property type="evidence" value="ECO:0007669"/>
    <property type="project" value="UniProtKB-EC"/>
</dbReference>
<accession>A0AAV7PY16</accession>
<gene>
    <name evidence="11" type="ORF">NDU88_010171</name>
</gene>
<evidence type="ECO:0000256" key="8">
    <source>
        <dbReference type="PIRSR" id="PIRSR601519-1"/>
    </source>
</evidence>
<keyword evidence="5 8" id="KW-0408">Iron</keyword>
<dbReference type="PROSITE" id="PS50905">
    <property type="entry name" value="FERRITIN_LIKE"/>
    <property type="match status" value="1"/>
</dbReference>
<feature type="binding site" evidence="8">
    <location>
        <position position="143"/>
    </location>
    <ligand>
        <name>Fe cation</name>
        <dbReference type="ChEBI" id="CHEBI:24875"/>
        <label>1</label>
    </ligand>
</feature>
<dbReference type="GO" id="GO:0005737">
    <property type="term" value="C:cytoplasm"/>
    <property type="evidence" value="ECO:0007669"/>
    <property type="project" value="TreeGrafter"/>
</dbReference>
<evidence type="ECO:0000256" key="1">
    <source>
        <dbReference type="ARBA" id="ARBA00007513"/>
    </source>
</evidence>
<keyword evidence="2 9" id="KW-0409">Iron storage</keyword>
<evidence type="ECO:0000256" key="4">
    <source>
        <dbReference type="ARBA" id="ARBA00023002"/>
    </source>
</evidence>
<dbReference type="SUPFAM" id="SSF47240">
    <property type="entry name" value="Ferritin-like"/>
    <property type="match status" value="1"/>
</dbReference>
<dbReference type="Proteomes" id="UP001066276">
    <property type="component" value="Chromosome 7"/>
</dbReference>
<feature type="domain" description="Ferritin-like diiron" evidence="10">
    <location>
        <begin position="91"/>
        <end position="240"/>
    </location>
</feature>
<dbReference type="EMBL" id="JANPWB010000011">
    <property type="protein sequence ID" value="KAJ1131839.1"/>
    <property type="molecule type" value="Genomic_DNA"/>
</dbReference>
<evidence type="ECO:0000313" key="12">
    <source>
        <dbReference type="Proteomes" id="UP001066276"/>
    </source>
</evidence>
<dbReference type="Pfam" id="PF00210">
    <property type="entry name" value="Ferritin"/>
    <property type="match status" value="1"/>
</dbReference>
<evidence type="ECO:0000256" key="2">
    <source>
        <dbReference type="ARBA" id="ARBA00022434"/>
    </source>
</evidence>
<dbReference type="InterPro" id="IPR009078">
    <property type="entry name" value="Ferritin-like_SF"/>
</dbReference>
<evidence type="ECO:0000256" key="3">
    <source>
        <dbReference type="ARBA" id="ARBA00022723"/>
    </source>
</evidence>
<feature type="binding site" evidence="8">
    <location>
        <position position="222"/>
    </location>
    <ligand>
        <name>Fe cation</name>
        <dbReference type="ChEBI" id="CHEBI:24875"/>
        <label>1</label>
    </ligand>
</feature>
<organism evidence="11 12">
    <name type="scientific">Pleurodeles waltl</name>
    <name type="common">Iberian ribbed newt</name>
    <dbReference type="NCBI Taxonomy" id="8319"/>
    <lineage>
        <taxon>Eukaryota</taxon>
        <taxon>Metazoa</taxon>
        <taxon>Chordata</taxon>
        <taxon>Craniata</taxon>
        <taxon>Vertebrata</taxon>
        <taxon>Euteleostomi</taxon>
        <taxon>Amphibia</taxon>
        <taxon>Batrachia</taxon>
        <taxon>Caudata</taxon>
        <taxon>Salamandroidea</taxon>
        <taxon>Salamandridae</taxon>
        <taxon>Pleurodelinae</taxon>
        <taxon>Pleurodeles</taxon>
    </lineage>
</organism>
<reference evidence="11" key="1">
    <citation type="journal article" date="2022" name="bioRxiv">
        <title>Sequencing and chromosome-scale assembly of the giantPleurodeles waltlgenome.</title>
        <authorList>
            <person name="Brown T."/>
            <person name="Elewa A."/>
            <person name="Iarovenko S."/>
            <person name="Subramanian E."/>
            <person name="Araus A.J."/>
            <person name="Petzold A."/>
            <person name="Susuki M."/>
            <person name="Suzuki K.-i.T."/>
            <person name="Hayashi T."/>
            <person name="Toyoda A."/>
            <person name="Oliveira C."/>
            <person name="Osipova E."/>
            <person name="Leigh N.D."/>
            <person name="Simon A."/>
            <person name="Yun M.H."/>
        </authorList>
    </citation>
    <scope>NUCLEOTIDE SEQUENCE</scope>
    <source>
        <strain evidence="11">20211129_DDA</strain>
        <tissue evidence="11">Liver</tissue>
    </source>
</reference>
<keyword evidence="4" id="KW-0560">Oxidoreductase</keyword>
<comment type="function">
    <text evidence="6">Stores iron in a soluble, non-toxic, readily available form. Important for iron homeostasis. Has ferroxidase activity. Iron is taken up in the ferrous form and deposited as ferric hydroxides after oxidation.</text>
</comment>
<dbReference type="FunFam" id="1.20.1260.10:FF:000002">
    <property type="entry name" value="Ferritin, mitochondrial"/>
    <property type="match status" value="1"/>
</dbReference>
<comment type="caution">
    <text evidence="11">The sequence shown here is derived from an EMBL/GenBank/DDBJ whole genome shotgun (WGS) entry which is preliminary data.</text>
</comment>
<evidence type="ECO:0000259" key="10">
    <source>
        <dbReference type="PROSITE" id="PS50905"/>
    </source>
</evidence>
<dbReference type="PANTHER" id="PTHR11431">
    <property type="entry name" value="FERRITIN"/>
    <property type="match status" value="1"/>
</dbReference>
<dbReference type="CDD" id="cd01056">
    <property type="entry name" value="Euk_Ferritin"/>
    <property type="match status" value="1"/>
</dbReference>
<protein>
    <recommendedName>
        <fullName evidence="9">Ferritin</fullName>
    </recommendedName>
</protein>
<keyword evidence="12" id="KW-1185">Reference proteome</keyword>
<dbReference type="InterPro" id="IPR009040">
    <property type="entry name" value="Ferritin-like_diiron"/>
</dbReference>
<keyword evidence="3 8" id="KW-0479">Metal-binding</keyword>
<comment type="function">
    <text evidence="9">Stores iron in a soluble, non-toxic, readily available form. Important for iron homeostasis. Iron is taken up in the ferrous form and deposited as ferric hydroxides after oxidation.</text>
</comment>
<dbReference type="Gene3D" id="1.20.1260.10">
    <property type="match status" value="1"/>
</dbReference>
<evidence type="ECO:0000256" key="7">
    <source>
        <dbReference type="ARBA" id="ARBA00047990"/>
    </source>
</evidence>
<dbReference type="InterPro" id="IPR001519">
    <property type="entry name" value="Ferritin"/>
</dbReference>
<dbReference type="PROSITE" id="PS00204">
    <property type="entry name" value="FERRITIN_2"/>
    <property type="match status" value="1"/>
</dbReference>
<dbReference type="InterPro" id="IPR014034">
    <property type="entry name" value="Ferritin_CS"/>
</dbReference>
<dbReference type="GO" id="GO:0006826">
    <property type="term" value="P:iron ion transport"/>
    <property type="evidence" value="ECO:0007669"/>
    <property type="project" value="InterPro"/>
</dbReference>
<dbReference type="InterPro" id="IPR008331">
    <property type="entry name" value="Ferritin_DPS_dom"/>
</dbReference>
<proteinExistence type="inferred from homology"/>